<reference evidence="2 3" key="1">
    <citation type="submission" date="2019-04" db="EMBL/GenBank/DDBJ databases">
        <title>Chromosome genome assembly for Takifugu flavidus.</title>
        <authorList>
            <person name="Xiao S."/>
        </authorList>
    </citation>
    <scope>NUCLEOTIDE SEQUENCE [LARGE SCALE GENOMIC DNA]</scope>
    <source>
        <strain evidence="2">HTHZ2018</strain>
        <tissue evidence="2">Muscle</tissue>
    </source>
</reference>
<dbReference type="Proteomes" id="UP000324091">
    <property type="component" value="Chromosome 8"/>
</dbReference>
<gene>
    <name evidence="2" type="ORF">D4764_08G0008650</name>
</gene>
<accession>A0A5C6MRA0</accession>
<evidence type="ECO:0000313" key="2">
    <source>
        <dbReference type="EMBL" id="TWW56878.1"/>
    </source>
</evidence>
<comment type="caution">
    <text evidence="2">The sequence shown here is derived from an EMBL/GenBank/DDBJ whole genome shotgun (WGS) entry which is preliminary data.</text>
</comment>
<sequence>MDFDRQGHVFPAGEQPLLEWNPRLEAVDQWSSSQTYKTPAGFRACCHLAVNLQSNSNGPAASPRRKRPPNLHSPAAQTQPLFRLCCAQTFRMTDAQTPATESPFGGGKNTHPALLVRRKPARALHSLDHFTGRVPLWDGAASTSSCDKAATERRRFSTLSKPGINPRFFHSISQAYEEGYVNGDF</sequence>
<proteinExistence type="predicted"/>
<protein>
    <submittedName>
        <fullName evidence="2">Uncharacterized protein</fullName>
    </submittedName>
</protein>
<dbReference type="AlphaFoldDB" id="A0A5C6MRA0"/>
<name>A0A5C6MRA0_9TELE</name>
<organism evidence="2 3">
    <name type="scientific">Takifugu flavidus</name>
    <name type="common">sansaifugu</name>
    <dbReference type="NCBI Taxonomy" id="433684"/>
    <lineage>
        <taxon>Eukaryota</taxon>
        <taxon>Metazoa</taxon>
        <taxon>Chordata</taxon>
        <taxon>Craniata</taxon>
        <taxon>Vertebrata</taxon>
        <taxon>Euteleostomi</taxon>
        <taxon>Actinopterygii</taxon>
        <taxon>Neopterygii</taxon>
        <taxon>Teleostei</taxon>
        <taxon>Neoteleostei</taxon>
        <taxon>Acanthomorphata</taxon>
        <taxon>Eupercaria</taxon>
        <taxon>Tetraodontiformes</taxon>
        <taxon>Tetradontoidea</taxon>
        <taxon>Tetraodontidae</taxon>
        <taxon>Takifugu</taxon>
    </lineage>
</organism>
<evidence type="ECO:0000256" key="1">
    <source>
        <dbReference type="SAM" id="MobiDB-lite"/>
    </source>
</evidence>
<evidence type="ECO:0000313" key="3">
    <source>
        <dbReference type="Proteomes" id="UP000324091"/>
    </source>
</evidence>
<dbReference type="EMBL" id="RHFK02000021">
    <property type="protein sequence ID" value="TWW56878.1"/>
    <property type="molecule type" value="Genomic_DNA"/>
</dbReference>
<keyword evidence="3" id="KW-1185">Reference proteome</keyword>
<feature type="region of interest" description="Disordered" evidence="1">
    <location>
        <begin position="55"/>
        <end position="75"/>
    </location>
</feature>